<dbReference type="PANTHER" id="PTHR30619:SF7">
    <property type="entry name" value="BETA-LACTAMASE DOMAIN PROTEIN"/>
    <property type="match status" value="1"/>
</dbReference>
<reference evidence="9 10" key="1">
    <citation type="journal article" date="2015" name="Nature">
        <title>rRNA introns, odd ribosomes, and small enigmatic genomes across a large radiation of phyla.</title>
        <authorList>
            <person name="Brown C.T."/>
            <person name="Hug L.A."/>
            <person name="Thomas B.C."/>
            <person name="Sharon I."/>
            <person name="Castelle C.J."/>
            <person name="Singh A."/>
            <person name="Wilkins M.J."/>
            <person name="Williams K.H."/>
            <person name="Banfield J.F."/>
        </authorList>
    </citation>
    <scope>NUCLEOTIDE SEQUENCE [LARGE SCALE GENOMIC DNA]</scope>
</reference>
<feature type="domain" description="ComEC/Rec2-related protein" evidence="7">
    <location>
        <begin position="241"/>
        <end position="505"/>
    </location>
</feature>
<feature type="transmembrane region" description="Helical" evidence="6">
    <location>
        <begin position="395"/>
        <end position="413"/>
    </location>
</feature>
<evidence type="ECO:0000256" key="4">
    <source>
        <dbReference type="ARBA" id="ARBA00022989"/>
    </source>
</evidence>
<feature type="transmembrane region" description="Helical" evidence="6">
    <location>
        <begin position="425"/>
        <end position="451"/>
    </location>
</feature>
<dbReference type="Proteomes" id="UP000034072">
    <property type="component" value="Unassembled WGS sequence"/>
</dbReference>
<feature type="transmembrane region" description="Helical" evidence="6">
    <location>
        <begin position="485"/>
        <end position="505"/>
    </location>
</feature>
<sequence>MNLHKSQVFFILLCSFIVGVFGSSIVGVPYAVIPTLLLVAVAIISISIYRKTFDDSPRGAFRRKLGAVIGFTIMSFALGLWYFNQYSLGHSYLKEVADKNITVTLRGYVDSEIDVNEKSSKFVLRVKQIIFPNYGIYADERILITLPKYPEYAYGDILKLSAIVQLPKNFDTFDYVTYLRKDGISTITSYPKIEKDDKLKLNFVDRAKVATYSILFNIKGKFEDSVNRSISEPNAAFINGIVLGSRQNIPQDLKDDFARTSTSHILAISGYNIAIVSEMLLSIFILFMVRRKAFWLSVLGIILFTILTGASSSVVRASLMGLLLLFANGYGRLYDNKISIALAATAMILINPFVLVFDIGFQLSFLAVIGIIYFYPTLDSLTKKWPAMGSLKETAMMTLSAQIFVLPLLIYYFKSLSIVSLLVNILILPFVPVAMLLGFIAGIAGMILPILGKVIGLFAWAITTYQIKVVEFFGSLPFAAISVSMSWWAVILVHAFIIISAIYLYKKYVIDRADF</sequence>
<dbReference type="EMBL" id="LBXZ01000010">
    <property type="protein sequence ID" value="KKR40099.1"/>
    <property type="molecule type" value="Genomic_DNA"/>
</dbReference>
<dbReference type="InterPro" id="IPR025405">
    <property type="entry name" value="DUF4131"/>
</dbReference>
<feature type="domain" description="DUF4131" evidence="8">
    <location>
        <begin position="31"/>
        <end position="191"/>
    </location>
</feature>
<evidence type="ECO:0000259" key="7">
    <source>
        <dbReference type="Pfam" id="PF03772"/>
    </source>
</evidence>
<organism evidence="9 10">
    <name type="scientific">Candidatus Yanofskybacteria bacterium GW2011_GWE2_40_11</name>
    <dbReference type="NCBI Taxonomy" id="1619033"/>
    <lineage>
        <taxon>Bacteria</taxon>
        <taxon>Candidatus Yanofskyibacteriota</taxon>
    </lineage>
</organism>
<feature type="transmembrane region" description="Helical" evidence="6">
    <location>
        <begin position="265"/>
        <end position="287"/>
    </location>
</feature>
<comment type="subcellular location">
    <subcellularLocation>
        <location evidence="1">Cell membrane</location>
        <topology evidence="1">Multi-pass membrane protein</topology>
    </subcellularLocation>
</comment>
<dbReference type="PANTHER" id="PTHR30619">
    <property type="entry name" value="DNA INTERNALIZATION/COMPETENCE PROTEIN COMEC/REC2"/>
    <property type="match status" value="1"/>
</dbReference>
<evidence type="ECO:0000256" key="2">
    <source>
        <dbReference type="ARBA" id="ARBA00022475"/>
    </source>
</evidence>
<proteinExistence type="predicted"/>
<dbReference type="GO" id="GO:0005886">
    <property type="term" value="C:plasma membrane"/>
    <property type="evidence" value="ECO:0007669"/>
    <property type="project" value="UniProtKB-SubCell"/>
</dbReference>
<dbReference type="NCBIfam" id="TIGR00360">
    <property type="entry name" value="ComEC_N-term"/>
    <property type="match status" value="1"/>
</dbReference>
<dbReference type="InterPro" id="IPR052159">
    <property type="entry name" value="Competence_DNA_uptake"/>
</dbReference>
<keyword evidence="4 6" id="KW-1133">Transmembrane helix</keyword>
<gene>
    <name evidence="9" type="ORF">UT75_C0010G0038</name>
</gene>
<evidence type="ECO:0000313" key="10">
    <source>
        <dbReference type="Proteomes" id="UP000034072"/>
    </source>
</evidence>
<comment type="caution">
    <text evidence="9">The sequence shown here is derived from an EMBL/GenBank/DDBJ whole genome shotgun (WGS) entry which is preliminary data.</text>
</comment>
<keyword evidence="5 6" id="KW-0472">Membrane</keyword>
<dbReference type="InterPro" id="IPR004477">
    <property type="entry name" value="ComEC_N"/>
</dbReference>
<feature type="transmembrane region" description="Helical" evidence="6">
    <location>
        <begin position="32"/>
        <end position="53"/>
    </location>
</feature>
<feature type="transmembrane region" description="Helical" evidence="6">
    <location>
        <begin position="346"/>
        <end position="375"/>
    </location>
</feature>
<keyword evidence="2" id="KW-1003">Cell membrane</keyword>
<accession>A0A0G0QID1</accession>
<name>A0A0G0QID1_9BACT</name>
<evidence type="ECO:0000256" key="3">
    <source>
        <dbReference type="ARBA" id="ARBA00022692"/>
    </source>
</evidence>
<evidence type="ECO:0000259" key="8">
    <source>
        <dbReference type="Pfam" id="PF13567"/>
    </source>
</evidence>
<evidence type="ECO:0000256" key="6">
    <source>
        <dbReference type="SAM" id="Phobius"/>
    </source>
</evidence>
<dbReference type="Pfam" id="PF13567">
    <property type="entry name" value="DUF4131"/>
    <property type="match status" value="1"/>
</dbReference>
<dbReference type="AlphaFoldDB" id="A0A0G0QID1"/>
<feature type="transmembrane region" description="Helical" evidence="6">
    <location>
        <begin position="65"/>
        <end position="83"/>
    </location>
</feature>
<feature type="transmembrane region" description="Helical" evidence="6">
    <location>
        <begin position="294"/>
        <end position="311"/>
    </location>
</feature>
<protein>
    <submittedName>
        <fullName evidence="9">Internalization-related competence protein ComEC/Rec2 protein</fullName>
    </submittedName>
</protein>
<evidence type="ECO:0000256" key="1">
    <source>
        <dbReference type="ARBA" id="ARBA00004651"/>
    </source>
</evidence>
<keyword evidence="3 6" id="KW-0812">Transmembrane</keyword>
<dbReference type="Pfam" id="PF03772">
    <property type="entry name" value="Competence"/>
    <property type="match status" value="1"/>
</dbReference>
<evidence type="ECO:0000313" key="9">
    <source>
        <dbReference type="EMBL" id="KKR40099.1"/>
    </source>
</evidence>
<evidence type="ECO:0000256" key="5">
    <source>
        <dbReference type="ARBA" id="ARBA00023136"/>
    </source>
</evidence>